<dbReference type="Proteomes" id="UP000199400">
    <property type="component" value="Unassembled WGS sequence"/>
</dbReference>
<proteinExistence type="predicted"/>
<dbReference type="Gene3D" id="3.40.50.12820">
    <property type="match status" value="1"/>
</dbReference>
<sequence>MRAEILHLPGRGRARRPPDADAPRGLASGGQGGPDAAPAAWYDAIVSLPREYNAAVDLIDRNLARGLGDKVAYVDAFGPVTYAGLAERVDRAGDLLRGLGVQIEQRVLLALLDTVDFVAVFLGAIKIGAVPVPVNTLLPPADYEHLLRDSRARVLVVSDALLPKLREAAARSPWLTATVVADSPEGGPDDGHPRLRALLERAAPAVEAAATGPDDAAFWLYSSGSTGRPKAAVHLHAHLRRTAELYAGAVLGLREDDVVLSAAKLFFAYGLGNALTFPLAFGATAVLLAERPTPAAVFRALQQRACTVFCGVPTLFAAMLADAAHAEVRLPALRVSTSAGEALPRHVGERWRARFGSDILDGIGSTEMLHIFLSNRPGDVRYGTTGLPVPGYALRLVDDAGAPLEGAAEGALWVSGPTAAAGYFHDRERSLQTFHGPWTRTGDRYARDAEGYYTYRGRADDMLKVGGIWVSPFEVESALAAHPAVLEAAVVGHADADDLVKPKAFVVARDPAAAGPALAGELQRFVKDRLAPYKYPRWIEFVAELPKTATGKIQRFRLR</sequence>
<dbReference type="GO" id="GO:0044550">
    <property type="term" value="P:secondary metabolite biosynthetic process"/>
    <property type="evidence" value="ECO:0007669"/>
    <property type="project" value="TreeGrafter"/>
</dbReference>
<dbReference type="SUPFAM" id="SSF56801">
    <property type="entry name" value="Acetyl-CoA synthetase-like"/>
    <property type="match status" value="1"/>
</dbReference>
<dbReference type="InterPro" id="IPR025110">
    <property type="entry name" value="AMP-bd_C"/>
</dbReference>
<evidence type="ECO:0000313" key="6">
    <source>
        <dbReference type="Proteomes" id="UP000199400"/>
    </source>
</evidence>
<accession>A0A1I2GLK1</accession>
<evidence type="ECO:0000256" key="2">
    <source>
        <dbReference type="SAM" id="MobiDB-lite"/>
    </source>
</evidence>
<feature type="domain" description="AMP-binding enzyme C-terminal" evidence="4">
    <location>
        <begin position="474"/>
        <end position="552"/>
    </location>
</feature>
<protein>
    <submittedName>
        <fullName evidence="5">Benzoate-CoA ligase</fullName>
    </submittedName>
</protein>
<evidence type="ECO:0000259" key="3">
    <source>
        <dbReference type="Pfam" id="PF00501"/>
    </source>
</evidence>
<dbReference type="GO" id="GO:0016878">
    <property type="term" value="F:acid-thiol ligase activity"/>
    <property type="evidence" value="ECO:0007669"/>
    <property type="project" value="TreeGrafter"/>
</dbReference>
<dbReference type="Pfam" id="PF13193">
    <property type="entry name" value="AMP-binding_C"/>
    <property type="match status" value="1"/>
</dbReference>
<evidence type="ECO:0000313" key="5">
    <source>
        <dbReference type="EMBL" id="SFF18093.1"/>
    </source>
</evidence>
<keyword evidence="6" id="KW-1185">Reference proteome</keyword>
<dbReference type="EMBL" id="FOMX01000033">
    <property type="protein sequence ID" value="SFF18093.1"/>
    <property type="molecule type" value="Genomic_DNA"/>
</dbReference>
<dbReference type="AlphaFoldDB" id="A0A1I2GLK1"/>
<dbReference type="InterPro" id="IPR011957">
    <property type="entry name" value="Benz_CoA_lig"/>
</dbReference>
<dbReference type="STRING" id="54.SAMN02745121_07381"/>
<gene>
    <name evidence="5" type="ORF">SAMN02745121_07381</name>
</gene>
<dbReference type="InterPro" id="IPR000873">
    <property type="entry name" value="AMP-dep_synth/lig_dom"/>
</dbReference>
<evidence type="ECO:0000256" key="1">
    <source>
        <dbReference type="ARBA" id="ARBA00022598"/>
    </source>
</evidence>
<dbReference type="InterPro" id="IPR045851">
    <property type="entry name" value="AMP-bd_C_sf"/>
</dbReference>
<reference evidence="6" key="1">
    <citation type="submission" date="2016-10" db="EMBL/GenBank/DDBJ databases">
        <authorList>
            <person name="Varghese N."/>
            <person name="Submissions S."/>
        </authorList>
    </citation>
    <scope>NUCLEOTIDE SEQUENCE [LARGE SCALE GENOMIC DNA]</scope>
    <source>
        <strain evidence="6">ATCC 25963</strain>
    </source>
</reference>
<name>A0A1I2GLK1_9BACT</name>
<feature type="region of interest" description="Disordered" evidence="2">
    <location>
        <begin position="1"/>
        <end position="35"/>
    </location>
</feature>
<organism evidence="5 6">
    <name type="scientific">Nannocystis exedens</name>
    <dbReference type="NCBI Taxonomy" id="54"/>
    <lineage>
        <taxon>Bacteria</taxon>
        <taxon>Pseudomonadati</taxon>
        <taxon>Myxococcota</taxon>
        <taxon>Polyangia</taxon>
        <taxon>Nannocystales</taxon>
        <taxon>Nannocystaceae</taxon>
        <taxon>Nannocystis</taxon>
    </lineage>
</organism>
<dbReference type="NCBIfam" id="TIGR02262">
    <property type="entry name" value="benz_CoA_lig"/>
    <property type="match status" value="1"/>
</dbReference>
<evidence type="ECO:0000259" key="4">
    <source>
        <dbReference type="Pfam" id="PF13193"/>
    </source>
</evidence>
<dbReference type="Pfam" id="PF00501">
    <property type="entry name" value="AMP-binding"/>
    <property type="match status" value="1"/>
</dbReference>
<dbReference type="Gene3D" id="3.30.300.30">
    <property type="match status" value="1"/>
</dbReference>
<keyword evidence="1 5" id="KW-0436">Ligase</keyword>
<dbReference type="Gene3D" id="2.30.38.10">
    <property type="entry name" value="Luciferase, Domain 3"/>
    <property type="match status" value="1"/>
</dbReference>
<dbReference type="GO" id="GO:0005524">
    <property type="term" value="F:ATP binding"/>
    <property type="evidence" value="ECO:0007669"/>
    <property type="project" value="InterPro"/>
</dbReference>
<dbReference type="PANTHER" id="PTHR43352">
    <property type="entry name" value="ACETYL-COA SYNTHETASE"/>
    <property type="match status" value="1"/>
</dbReference>
<dbReference type="Gene3D" id="3.40.50.980">
    <property type="match status" value="1"/>
</dbReference>
<feature type="domain" description="AMP-dependent synthetase/ligase" evidence="3">
    <location>
        <begin position="64"/>
        <end position="424"/>
    </location>
</feature>
<dbReference type="GO" id="GO:0016405">
    <property type="term" value="F:CoA-ligase activity"/>
    <property type="evidence" value="ECO:0007669"/>
    <property type="project" value="InterPro"/>
</dbReference>
<dbReference type="PANTHER" id="PTHR43352:SF1">
    <property type="entry name" value="ANTHRANILATE--COA LIGASE"/>
    <property type="match status" value="1"/>
</dbReference>